<name>A0ABX0N5C3_9BURK</name>
<evidence type="ECO:0000313" key="1">
    <source>
        <dbReference type="EMBL" id="NHZ80508.1"/>
    </source>
</evidence>
<accession>A0ABX0N5C3</accession>
<dbReference type="Gene3D" id="3.40.47.10">
    <property type="match status" value="1"/>
</dbReference>
<sequence>MNGPYQTSGAQPANHARSLLIHAAGLCCSLGYHLQAAVHAMRANMDHFQASGFFTPSSDRINVACLPDALFGTERLARWVEFVLRDCASGMADPASLYCARRTAVIVLAPGTARTHADPAAYGGIVRDVLERLRDEHDEAPRLASDAHRIKVLSQDRTGLGEALLHSARLLGGEEAEQVVVLGVDSYLNAGDINAALRDERLFVPGNSNGFVPGEAAAAIVLRPAAADAPGLHIKGVGQAHEPGRHDGSVPSRGKGLTEAIRAACKQAKLEPTELAFRISDQNGEQFFSKEAANAITRVTFGGQRLAQLTIADKIGEVGAAAGVAMLAWMLCDMAEPALSPGQLGLLHLANDNGDRCAIILRHNLEG</sequence>
<proteinExistence type="predicted"/>
<reference evidence="1 2" key="1">
    <citation type="submission" date="2019-10" db="EMBL/GenBank/DDBJ databases">
        <title>Taxonomy of Antarctic Massilia spp.: description of Massilia rubra sp. nov., Massilia aquatica sp. nov., Massilia mucilaginosa sp. nov., Massilia frigida sp. nov. isolated from streams, lakes and regoliths.</title>
        <authorList>
            <person name="Holochova P."/>
            <person name="Sedlacek I."/>
            <person name="Kralova S."/>
            <person name="Maslanova I."/>
            <person name="Busse H.-J."/>
            <person name="Stankova E."/>
            <person name="Vrbovska V."/>
            <person name="Kovarovic V."/>
            <person name="Bartak M."/>
            <person name="Svec P."/>
            <person name="Pantucek R."/>
        </authorList>
    </citation>
    <scope>NUCLEOTIDE SEQUENCE [LARGE SCALE GENOMIC DNA]</scope>
    <source>
        <strain evidence="1 2">CCM 8695</strain>
    </source>
</reference>
<keyword evidence="2" id="KW-1185">Reference proteome</keyword>
<dbReference type="SUPFAM" id="SSF53901">
    <property type="entry name" value="Thiolase-like"/>
    <property type="match status" value="1"/>
</dbReference>
<dbReference type="RefSeq" id="WP_167087627.1">
    <property type="nucleotide sequence ID" value="NZ_WHJG01000013.1"/>
</dbReference>
<organism evidence="1 2">
    <name type="scientific">Massilia frigida</name>
    <dbReference type="NCBI Taxonomy" id="2609281"/>
    <lineage>
        <taxon>Bacteria</taxon>
        <taxon>Pseudomonadati</taxon>
        <taxon>Pseudomonadota</taxon>
        <taxon>Betaproteobacteria</taxon>
        <taxon>Burkholderiales</taxon>
        <taxon>Oxalobacteraceae</taxon>
        <taxon>Telluria group</taxon>
        <taxon>Massilia</taxon>
    </lineage>
</organism>
<comment type="caution">
    <text evidence="1">The sequence shown here is derived from an EMBL/GenBank/DDBJ whole genome shotgun (WGS) entry which is preliminary data.</text>
</comment>
<gene>
    <name evidence="1" type="ORF">F2P44_14680</name>
</gene>
<evidence type="ECO:0008006" key="3">
    <source>
        <dbReference type="Google" id="ProtNLM"/>
    </source>
</evidence>
<dbReference type="Proteomes" id="UP000621455">
    <property type="component" value="Unassembled WGS sequence"/>
</dbReference>
<protein>
    <recommendedName>
        <fullName evidence="3">Beta-ketoacyl synthase N-terminal domain-containing protein</fullName>
    </recommendedName>
</protein>
<evidence type="ECO:0000313" key="2">
    <source>
        <dbReference type="Proteomes" id="UP000621455"/>
    </source>
</evidence>
<dbReference type="EMBL" id="WHJG01000013">
    <property type="protein sequence ID" value="NHZ80508.1"/>
    <property type="molecule type" value="Genomic_DNA"/>
</dbReference>
<dbReference type="InterPro" id="IPR016039">
    <property type="entry name" value="Thiolase-like"/>
</dbReference>